<dbReference type="RefSeq" id="XP_018656823.1">
    <property type="nucleotide sequence ID" value="XM_018809930.1"/>
</dbReference>
<keyword evidence="3" id="KW-1185">Reference proteome</keyword>
<evidence type="ECO:0000313" key="3">
    <source>
        <dbReference type="Proteomes" id="UP000054821"/>
    </source>
</evidence>
<accession>A0A2P5A245</accession>
<name>A0A2P5A245_9HYPO</name>
<dbReference type="Proteomes" id="UP000054821">
    <property type="component" value="Unassembled WGS sequence"/>
</dbReference>
<protein>
    <submittedName>
        <fullName evidence="2">Uncharacterized protein</fullName>
    </submittedName>
</protein>
<proteinExistence type="predicted"/>
<organism evidence="2 3">
    <name type="scientific">Trichoderma gamsii</name>
    <dbReference type="NCBI Taxonomy" id="398673"/>
    <lineage>
        <taxon>Eukaryota</taxon>
        <taxon>Fungi</taxon>
        <taxon>Dikarya</taxon>
        <taxon>Ascomycota</taxon>
        <taxon>Pezizomycotina</taxon>
        <taxon>Sordariomycetes</taxon>
        <taxon>Hypocreomycetidae</taxon>
        <taxon>Hypocreales</taxon>
        <taxon>Hypocreaceae</taxon>
        <taxon>Trichoderma</taxon>
    </lineage>
</organism>
<gene>
    <name evidence="2" type="ORF">TGAM01_v200033</name>
</gene>
<sequence length="198" mass="21263">MYSLLPPNRPQYASRYSGNTALETSASQPHKDRLHPQRPLSSALERFPQRACLAQAPATAIEHSAATGPAHSVHCAEPVAHPPPNDQPAVKVSSEKRGETTGAPAVVVALVAWSSSVVSAGAAKLAVVVSSGLKPLSWRPRPTRYPIPRGRAGSHAAGRYWRPSRPRPGFLMVNEWNGARRSLTHIQAAARIARPLFS</sequence>
<evidence type="ECO:0000256" key="1">
    <source>
        <dbReference type="SAM" id="MobiDB-lite"/>
    </source>
</evidence>
<feature type="region of interest" description="Disordered" evidence="1">
    <location>
        <begin position="1"/>
        <end position="38"/>
    </location>
</feature>
<dbReference type="EMBL" id="JPDN02000001">
    <property type="protein sequence ID" value="PON30613.1"/>
    <property type="molecule type" value="Genomic_DNA"/>
</dbReference>
<feature type="compositionally biased region" description="Polar residues" evidence="1">
    <location>
        <begin position="14"/>
        <end position="28"/>
    </location>
</feature>
<evidence type="ECO:0000313" key="2">
    <source>
        <dbReference type="EMBL" id="PON30613.1"/>
    </source>
</evidence>
<feature type="region of interest" description="Disordered" evidence="1">
    <location>
        <begin position="63"/>
        <end position="97"/>
    </location>
</feature>
<comment type="caution">
    <text evidence="2">The sequence shown here is derived from an EMBL/GenBank/DDBJ whole genome shotgun (WGS) entry which is preliminary data.</text>
</comment>
<dbReference type="GeneID" id="29990013"/>
<reference evidence="2 3" key="1">
    <citation type="journal article" date="2016" name="Genome Announc.">
        <title>Draft Whole-Genome Sequence of Trichoderma gamsii T6085, a Promising Biocontrol Agent of Fusarium Head Blight on Wheat.</title>
        <authorList>
            <person name="Baroncelli R."/>
            <person name="Zapparata A."/>
            <person name="Piaggeschi G."/>
            <person name="Sarrocco S."/>
            <person name="Vannacci G."/>
        </authorList>
    </citation>
    <scope>NUCLEOTIDE SEQUENCE [LARGE SCALE GENOMIC DNA]</scope>
    <source>
        <strain evidence="2 3">T6085</strain>
    </source>
</reference>
<dbReference type="AlphaFoldDB" id="A0A2P5A245"/>